<organism evidence="1 2">
    <name type="scientific">Mycena albidolilacea</name>
    <dbReference type="NCBI Taxonomy" id="1033008"/>
    <lineage>
        <taxon>Eukaryota</taxon>
        <taxon>Fungi</taxon>
        <taxon>Dikarya</taxon>
        <taxon>Basidiomycota</taxon>
        <taxon>Agaricomycotina</taxon>
        <taxon>Agaricomycetes</taxon>
        <taxon>Agaricomycetidae</taxon>
        <taxon>Agaricales</taxon>
        <taxon>Marasmiineae</taxon>
        <taxon>Mycenaceae</taxon>
        <taxon>Mycena</taxon>
    </lineage>
</organism>
<evidence type="ECO:0000313" key="2">
    <source>
        <dbReference type="Proteomes" id="UP001218218"/>
    </source>
</evidence>
<comment type="caution">
    <text evidence="1">The sequence shown here is derived from an EMBL/GenBank/DDBJ whole genome shotgun (WGS) entry which is preliminary data.</text>
</comment>
<keyword evidence="2" id="KW-1185">Reference proteome</keyword>
<sequence length="116" mass="13029">MLLSEFSGFPNRFRLMNVAPEYSAATQAKIPCALAALHNFIQIHNPDDFSDDGPGLGGPCNPTFTLCEVDGDNRRTFPEEELGRFISPAEKMRAEAFRDRIAQEMWDQYELDGADD</sequence>
<proteinExistence type="predicted"/>
<gene>
    <name evidence="1" type="ORF">DFH08DRAFT_701566</name>
</gene>
<reference evidence="1" key="1">
    <citation type="submission" date="2023-03" db="EMBL/GenBank/DDBJ databases">
        <title>Massive genome expansion in bonnet fungi (Mycena s.s.) driven by repeated elements and novel gene families across ecological guilds.</title>
        <authorList>
            <consortium name="Lawrence Berkeley National Laboratory"/>
            <person name="Harder C.B."/>
            <person name="Miyauchi S."/>
            <person name="Viragh M."/>
            <person name="Kuo A."/>
            <person name="Thoen E."/>
            <person name="Andreopoulos B."/>
            <person name="Lu D."/>
            <person name="Skrede I."/>
            <person name="Drula E."/>
            <person name="Henrissat B."/>
            <person name="Morin E."/>
            <person name="Kohler A."/>
            <person name="Barry K."/>
            <person name="LaButti K."/>
            <person name="Morin E."/>
            <person name="Salamov A."/>
            <person name="Lipzen A."/>
            <person name="Mereny Z."/>
            <person name="Hegedus B."/>
            <person name="Baldrian P."/>
            <person name="Stursova M."/>
            <person name="Weitz H."/>
            <person name="Taylor A."/>
            <person name="Grigoriev I.V."/>
            <person name="Nagy L.G."/>
            <person name="Martin F."/>
            <person name="Kauserud H."/>
        </authorList>
    </citation>
    <scope>NUCLEOTIDE SEQUENCE</scope>
    <source>
        <strain evidence="1">CBHHK002</strain>
    </source>
</reference>
<dbReference type="EMBL" id="JARIHO010000021">
    <property type="protein sequence ID" value="KAJ7346274.1"/>
    <property type="molecule type" value="Genomic_DNA"/>
</dbReference>
<evidence type="ECO:0000313" key="1">
    <source>
        <dbReference type="EMBL" id="KAJ7346274.1"/>
    </source>
</evidence>
<dbReference type="Proteomes" id="UP001218218">
    <property type="component" value="Unassembled WGS sequence"/>
</dbReference>
<accession>A0AAD7EPX0</accession>
<dbReference type="AlphaFoldDB" id="A0AAD7EPX0"/>
<protein>
    <submittedName>
        <fullName evidence="1">Uncharacterized protein</fullName>
    </submittedName>
</protein>
<name>A0AAD7EPX0_9AGAR</name>